<keyword evidence="2" id="KW-1185">Reference proteome</keyword>
<proteinExistence type="predicted"/>
<accession>A0A915HT03</accession>
<dbReference type="AlphaFoldDB" id="A0A915HT03"/>
<reference evidence="3" key="1">
    <citation type="submission" date="2022-11" db="UniProtKB">
        <authorList>
            <consortium name="WormBaseParasite"/>
        </authorList>
    </citation>
    <scope>IDENTIFICATION</scope>
</reference>
<dbReference type="Proteomes" id="UP000887565">
    <property type="component" value="Unplaced"/>
</dbReference>
<dbReference type="WBParaSite" id="nRc.2.0.1.t05048-RA">
    <property type="protein sequence ID" value="nRc.2.0.1.t05048-RA"/>
    <property type="gene ID" value="nRc.2.0.1.g05048"/>
</dbReference>
<evidence type="ECO:0000313" key="2">
    <source>
        <dbReference type="Proteomes" id="UP000887565"/>
    </source>
</evidence>
<organism evidence="2 3">
    <name type="scientific">Romanomermis culicivorax</name>
    <name type="common">Nematode worm</name>
    <dbReference type="NCBI Taxonomy" id="13658"/>
    <lineage>
        <taxon>Eukaryota</taxon>
        <taxon>Metazoa</taxon>
        <taxon>Ecdysozoa</taxon>
        <taxon>Nematoda</taxon>
        <taxon>Enoplea</taxon>
        <taxon>Dorylaimia</taxon>
        <taxon>Mermithida</taxon>
        <taxon>Mermithoidea</taxon>
        <taxon>Mermithidae</taxon>
        <taxon>Romanomermis</taxon>
    </lineage>
</organism>
<name>A0A915HT03_ROMCU</name>
<evidence type="ECO:0000313" key="3">
    <source>
        <dbReference type="WBParaSite" id="nRc.2.0.1.t05048-RA"/>
    </source>
</evidence>
<sequence>MLLGKSLMKTPPRATTDIELDKETAMAVESLIKDIAKESFTIKTKIPSKTDIIQIESDDEDISQMVTTAPTTMAKTTSFVTPLSKSLSSSQYHIDWDKDEELRAKAIETKTISMGDLLKDYLETYPEGWNYVPPPKKCCNSREEMKSRERKEIELNSRETDSKDRQKKLEWASALKREQLKKDETNKKRVNSLRGLTRKEWLMNQLCRGKPKWLTNSNNPENSGRQRTLREKRYPSLPTAPITAQILPRMTDEMIIINYFNHAHLNFDPMILQQVTVASQQIAQDFPDYFHP</sequence>
<evidence type="ECO:0000256" key="1">
    <source>
        <dbReference type="SAM" id="MobiDB-lite"/>
    </source>
</evidence>
<protein>
    <submittedName>
        <fullName evidence="3">Uncharacterized protein</fullName>
    </submittedName>
</protein>
<feature type="region of interest" description="Disordered" evidence="1">
    <location>
        <begin position="142"/>
        <end position="166"/>
    </location>
</feature>